<evidence type="ECO:0000313" key="2">
    <source>
        <dbReference type="Proteomes" id="UP000886501"/>
    </source>
</evidence>
<evidence type="ECO:0000313" key="1">
    <source>
        <dbReference type="EMBL" id="KAF9650509.1"/>
    </source>
</evidence>
<dbReference type="EMBL" id="MU117984">
    <property type="protein sequence ID" value="KAF9650509.1"/>
    <property type="molecule type" value="Genomic_DNA"/>
</dbReference>
<name>A0ACB6ZLP4_THEGA</name>
<keyword evidence="2" id="KW-1185">Reference proteome</keyword>
<reference evidence="1" key="1">
    <citation type="submission" date="2019-10" db="EMBL/GenBank/DDBJ databases">
        <authorList>
            <consortium name="DOE Joint Genome Institute"/>
            <person name="Kuo A."/>
            <person name="Miyauchi S."/>
            <person name="Kiss E."/>
            <person name="Drula E."/>
            <person name="Kohler A."/>
            <person name="Sanchez-Garcia M."/>
            <person name="Andreopoulos B."/>
            <person name="Barry K.W."/>
            <person name="Bonito G."/>
            <person name="Buee M."/>
            <person name="Carver A."/>
            <person name="Chen C."/>
            <person name="Cichocki N."/>
            <person name="Clum A."/>
            <person name="Culley D."/>
            <person name="Crous P.W."/>
            <person name="Fauchery L."/>
            <person name="Girlanda M."/>
            <person name="Hayes R."/>
            <person name="Keri Z."/>
            <person name="Labutti K."/>
            <person name="Lipzen A."/>
            <person name="Lombard V."/>
            <person name="Magnuson J."/>
            <person name="Maillard F."/>
            <person name="Morin E."/>
            <person name="Murat C."/>
            <person name="Nolan M."/>
            <person name="Ohm R."/>
            <person name="Pangilinan J."/>
            <person name="Pereira M."/>
            <person name="Perotto S."/>
            <person name="Peter M."/>
            <person name="Riley R."/>
            <person name="Sitrit Y."/>
            <person name="Stielow B."/>
            <person name="Szollosi G."/>
            <person name="Zifcakova L."/>
            <person name="Stursova M."/>
            <person name="Spatafora J.W."/>
            <person name="Tedersoo L."/>
            <person name="Vaario L.-M."/>
            <person name="Yamada A."/>
            <person name="Yan M."/>
            <person name="Wang P."/>
            <person name="Xu J."/>
            <person name="Bruns T."/>
            <person name="Baldrian P."/>
            <person name="Vilgalys R."/>
            <person name="Henrissat B."/>
            <person name="Grigoriev I.V."/>
            <person name="Hibbett D."/>
            <person name="Nagy L.G."/>
            <person name="Martin F.M."/>
        </authorList>
    </citation>
    <scope>NUCLEOTIDE SEQUENCE</scope>
    <source>
        <strain evidence="1">P2</strain>
    </source>
</reference>
<reference evidence="1" key="2">
    <citation type="journal article" date="2020" name="Nat. Commun.">
        <title>Large-scale genome sequencing of mycorrhizal fungi provides insights into the early evolution of symbiotic traits.</title>
        <authorList>
            <person name="Miyauchi S."/>
            <person name="Kiss E."/>
            <person name="Kuo A."/>
            <person name="Drula E."/>
            <person name="Kohler A."/>
            <person name="Sanchez-Garcia M."/>
            <person name="Morin E."/>
            <person name="Andreopoulos B."/>
            <person name="Barry K.W."/>
            <person name="Bonito G."/>
            <person name="Buee M."/>
            <person name="Carver A."/>
            <person name="Chen C."/>
            <person name="Cichocki N."/>
            <person name="Clum A."/>
            <person name="Culley D."/>
            <person name="Crous P.W."/>
            <person name="Fauchery L."/>
            <person name="Girlanda M."/>
            <person name="Hayes R.D."/>
            <person name="Keri Z."/>
            <person name="LaButti K."/>
            <person name="Lipzen A."/>
            <person name="Lombard V."/>
            <person name="Magnuson J."/>
            <person name="Maillard F."/>
            <person name="Murat C."/>
            <person name="Nolan M."/>
            <person name="Ohm R.A."/>
            <person name="Pangilinan J."/>
            <person name="Pereira M.F."/>
            <person name="Perotto S."/>
            <person name="Peter M."/>
            <person name="Pfister S."/>
            <person name="Riley R."/>
            <person name="Sitrit Y."/>
            <person name="Stielow J.B."/>
            <person name="Szollosi G."/>
            <person name="Zifcakova L."/>
            <person name="Stursova M."/>
            <person name="Spatafora J.W."/>
            <person name="Tedersoo L."/>
            <person name="Vaario L.M."/>
            <person name="Yamada A."/>
            <person name="Yan M."/>
            <person name="Wang P."/>
            <person name="Xu J."/>
            <person name="Bruns T."/>
            <person name="Baldrian P."/>
            <person name="Vilgalys R."/>
            <person name="Dunand C."/>
            <person name="Henrissat B."/>
            <person name="Grigoriev I.V."/>
            <person name="Hibbett D."/>
            <person name="Nagy L.G."/>
            <person name="Martin F.M."/>
        </authorList>
    </citation>
    <scope>NUCLEOTIDE SEQUENCE</scope>
    <source>
        <strain evidence="1">P2</strain>
    </source>
</reference>
<protein>
    <submittedName>
        <fullName evidence="1">Uncharacterized protein</fullName>
    </submittedName>
</protein>
<proteinExistence type="predicted"/>
<organism evidence="1 2">
    <name type="scientific">Thelephora ganbajun</name>
    <name type="common">Ganba fungus</name>
    <dbReference type="NCBI Taxonomy" id="370292"/>
    <lineage>
        <taxon>Eukaryota</taxon>
        <taxon>Fungi</taxon>
        <taxon>Dikarya</taxon>
        <taxon>Basidiomycota</taxon>
        <taxon>Agaricomycotina</taxon>
        <taxon>Agaricomycetes</taxon>
        <taxon>Thelephorales</taxon>
        <taxon>Thelephoraceae</taxon>
        <taxon>Thelephora</taxon>
    </lineage>
</organism>
<accession>A0ACB6ZLP4</accession>
<gene>
    <name evidence="1" type="ORF">BDM02DRAFT_3093004</name>
</gene>
<dbReference type="Proteomes" id="UP000886501">
    <property type="component" value="Unassembled WGS sequence"/>
</dbReference>
<sequence length="714" mass="78968">MPKSTKKKKEKVADFSKAKLKLGKGKKQPTNVIDTRFKARSIALLSQSIMNDKNDGIHTTKRKQTFEDLISHLKHHNPNTRKDAIFGLRELLDTYPTLIPQLLTPLVSATVRLMNDEDQTVRQILLSFYRWLIPLVPSDDLLPHAGLILLFTTSAQTHIFPEIRLDAVRFLDVFLERIPQIVVTGWSDTTSAHGARVLDGYLGLLSAGTKFGEGDGETPQATSTASVVLSSASRLVVLKSLATFLQHALSIVGNESSSPSSSWYMSSAFASARAHRSFDALFEPSLASGSLKVVWEPEAEPSEEQFVGAFPLADAGVDDRFSLQELSGLYTAVSTESRSSSIRLKHISRLAHTLYPIIVATFLDCAPAAFGLDSTNSTELELIANVVDISRSLYSAILQEESFNSKRDGNELSVLLGHMAVYFPFTANGGKRDIKIEQTVQGLNLAFCELTSLLTLHHAEPLSSNLRSRNQKAKGKAIQKPNSVASLPLDRVGGYVSRLLAGEVNVADGLSRPLTFVAYRALLPTLWSLVNNVGGEETVRVVVDHAVRVGSMSASKRATVEFVGRLMLLRTEQEYTGSFRSNLNKEIEDKFEEWVKHLPKTLWELGATNLEATEVIIRILSKLFQRKACRSETTKLVCTRFTPYFSITHPTRGTLPGPFFKLPAAHRRLILDVAVTMLYDQDVRAGAGEFLSTVERNLIGQEEKGYWDQISRGL</sequence>
<comment type="caution">
    <text evidence="1">The sequence shown here is derived from an EMBL/GenBank/DDBJ whole genome shotgun (WGS) entry which is preliminary data.</text>
</comment>